<dbReference type="PANTHER" id="PTHR22835:SF557">
    <property type="entry name" value="LIPASE_HYDROLASE FAMILY PROTEIN, PUTATIVE, EXPRESSED-RELATED"/>
    <property type="match status" value="1"/>
</dbReference>
<keyword evidence="2" id="KW-0732">Signal</keyword>
<dbReference type="Pfam" id="PF00657">
    <property type="entry name" value="Lipase_GDSL"/>
    <property type="match status" value="1"/>
</dbReference>
<reference evidence="5" key="1">
    <citation type="submission" date="2023-02" db="EMBL/GenBank/DDBJ databases">
        <title>Genome of toxic invasive species Heracleum sosnowskyi carries increased number of genes despite the absence of recent whole-genome duplications.</title>
        <authorList>
            <person name="Schelkunov M."/>
            <person name="Shtratnikova V."/>
            <person name="Makarenko M."/>
            <person name="Klepikova A."/>
            <person name="Omelchenko D."/>
            <person name="Novikova G."/>
            <person name="Obukhova E."/>
            <person name="Bogdanov V."/>
            <person name="Penin A."/>
            <person name="Logacheva M."/>
        </authorList>
    </citation>
    <scope>NUCLEOTIDE SEQUENCE</scope>
    <source>
        <strain evidence="5">Hsosn_3</strain>
        <tissue evidence="5">Leaf</tissue>
    </source>
</reference>
<dbReference type="InterPro" id="IPR036514">
    <property type="entry name" value="SGNH_hydro_sf"/>
</dbReference>
<dbReference type="InterPro" id="IPR001087">
    <property type="entry name" value="GDSL"/>
</dbReference>
<organism evidence="5 6">
    <name type="scientific">Heracleum sosnowskyi</name>
    <dbReference type="NCBI Taxonomy" id="360622"/>
    <lineage>
        <taxon>Eukaryota</taxon>
        <taxon>Viridiplantae</taxon>
        <taxon>Streptophyta</taxon>
        <taxon>Embryophyta</taxon>
        <taxon>Tracheophyta</taxon>
        <taxon>Spermatophyta</taxon>
        <taxon>Magnoliopsida</taxon>
        <taxon>eudicotyledons</taxon>
        <taxon>Gunneridae</taxon>
        <taxon>Pentapetalae</taxon>
        <taxon>asterids</taxon>
        <taxon>campanulids</taxon>
        <taxon>Apiales</taxon>
        <taxon>Apiaceae</taxon>
        <taxon>Apioideae</taxon>
        <taxon>apioid superclade</taxon>
        <taxon>Tordylieae</taxon>
        <taxon>Tordyliinae</taxon>
        <taxon>Heracleum</taxon>
    </lineage>
</organism>
<dbReference type="CDD" id="cd01837">
    <property type="entry name" value="SGNH_plant_lipase_like"/>
    <property type="match status" value="1"/>
</dbReference>
<dbReference type="AlphaFoldDB" id="A0AAD8I497"/>
<dbReference type="SUPFAM" id="SSF52266">
    <property type="entry name" value="SGNH hydrolase"/>
    <property type="match status" value="1"/>
</dbReference>
<dbReference type="PANTHER" id="PTHR22835">
    <property type="entry name" value="ZINC FINGER FYVE DOMAIN CONTAINING PROTEIN"/>
    <property type="match status" value="1"/>
</dbReference>
<evidence type="ECO:0000313" key="5">
    <source>
        <dbReference type="EMBL" id="KAK1377245.1"/>
    </source>
</evidence>
<reference evidence="5" key="2">
    <citation type="submission" date="2023-05" db="EMBL/GenBank/DDBJ databases">
        <authorList>
            <person name="Schelkunov M.I."/>
        </authorList>
    </citation>
    <scope>NUCLEOTIDE SEQUENCE</scope>
    <source>
        <strain evidence="5">Hsosn_3</strain>
        <tissue evidence="5">Leaf</tissue>
    </source>
</reference>
<dbReference type="Gene3D" id="3.40.50.1110">
    <property type="entry name" value="SGNH hydrolase"/>
    <property type="match status" value="1"/>
</dbReference>
<proteinExistence type="inferred from homology"/>
<comment type="caution">
    <text evidence="5">The sequence shown here is derived from an EMBL/GenBank/DDBJ whole genome shotgun (WGS) entry which is preliminary data.</text>
</comment>
<dbReference type="GO" id="GO:0016788">
    <property type="term" value="F:hydrolase activity, acting on ester bonds"/>
    <property type="evidence" value="ECO:0007669"/>
    <property type="project" value="InterPro"/>
</dbReference>
<protein>
    <submittedName>
        <fullName evidence="5">GDSL-like Lipase/Acylhydrolase superfamily protein</fullName>
    </submittedName>
</protein>
<evidence type="ECO:0000256" key="1">
    <source>
        <dbReference type="ARBA" id="ARBA00008668"/>
    </source>
</evidence>
<evidence type="ECO:0000256" key="4">
    <source>
        <dbReference type="ARBA" id="ARBA00023180"/>
    </source>
</evidence>
<evidence type="ECO:0000256" key="2">
    <source>
        <dbReference type="ARBA" id="ARBA00022729"/>
    </source>
</evidence>
<name>A0AAD8I497_9APIA</name>
<accession>A0AAD8I497</accession>
<comment type="similarity">
    <text evidence="1">Belongs to the 'GDSL' lipolytic enzyme family.</text>
</comment>
<evidence type="ECO:0000313" key="6">
    <source>
        <dbReference type="Proteomes" id="UP001237642"/>
    </source>
</evidence>
<keyword evidence="3" id="KW-0378">Hydrolase</keyword>
<dbReference type="Proteomes" id="UP001237642">
    <property type="component" value="Unassembled WGS sequence"/>
</dbReference>
<gene>
    <name evidence="5" type="ORF">POM88_033438</name>
</gene>
<keyword evidence="4" id="KW-0325">Glycoprotein</keyword>
<evidence type="ECO:0000256" key="3">
    <source>
        <dbReference type="ARBA" id="ARBA00022801"/>
    </source>
</evidence>
<keyword evidence="6" id="KW-1185">Reference proteome</keyword>
<dbReference type="InterPro" id="IPR035669">
    <property type="entry name" value="SGNH_plant_lipase-like"/>
</dbReference>
<sequence>MLAKLPKDQQNYLKITVDPFYVTTNLPFITCIKHFILIKSFPLTKLPQHDFSHHHQQYILILSSSAHVSTAKYEITPRPFEKIYAFGDSYTDTGNTGSATGPSSFSYVSNLPYGQTFFHHPTNRYSDGRLVIDFVAQSLSLPYLPPYRNATADKSSGVNFAVAGSTAIEHELFVKNNLTRDITPESLETQLSWFTEFLESQGCKDAKATPQKCKAVFDEALIWVGEIGANDYGYTIGSSVSDETIQELAIKRATDFLEILLYKGAKYVVVQGLPPTGCLTMAMYFFREDYRDNIGCVESVNKQSYSHNTIYQAKVEVLRKQFPDALIVYADYWNAYRTVIENAHNYGFNELYKVCCGSSGGKYNYDSSGPCGSPVSTTCANPSEYINWDGVHLTEGMYKVVSDLFLHGAHTTPPFPYLLSIKKKSQ</sequence>
<dbReference type="EMBL" id="JAUIZM010000007">
    <property type="protein sequence ID" value="KAK1377245.1"/>
    <property type="molecule type" value="Genomic_DNA"/>
</dbReference>